<accession>A0A7V2ZJK1</accession>
<dbReference type="PROSITE" id="PS51746">
    <property type="entry name" value="PPM_2"/>
    <property type="match status" value="1"/>
</dbReference>
<dbReference type="CDD" id="cd00143">
    <property type="entry name" value="PP2Cc"/>
    <property type="match status" value="1"/>
</dbReference>
<dbReference type="SMART" id="SM00331">
    <property type="entry name" value="PP2C_SIG"/>
    <property type="match status" value="1"/>
</dbReference>
<dbReference type="SUPFAM" id="SSF81606">
    <property type="entry name" value="PP2C-like"/>
    <property type="match status" value="1"/>
</dbReference>
<feature type="domain" description="PPM-type phosphatase" evidence="1">
    <location>
        <begin position="5"/>
        <end position="240"/>
    </location>
</feature>
<dbReference type="AlphaFoldDB" id="A0A7V2ZJK1"/>
<dbReference type="Pfam" id="PF13672">
    <property type="entry name" value="PP2C_2"/>
    <property type="match status" value="1"/>
</dbReference>
<dbReference type="RefSeq" id="WP_304148191.1">
    <property type="nucleotide sequence ID" value="NZ_JAOAIE010000129.1"/>
</dbReference>
<comment type="caution">
    <text evidence="2">The sequence shown here is derived from an EMBL/GenBank/DDBJ whole genome shotgun (WGS) entry which is preliminary data.</text>
</comment>
<sequence length="245" mass="27740">MDQYLISKFTAKGSNKLTNEDAIETVYIDDGLLCVLCDGVGTDSEPEVASRITITAVKNLFDASNQPDYLERIKETILDANDFLLKYSQQKKDNTPMTTTLEILYLKDNFAYWGHLGDSRIYYLKGNLLRLLTKDHTLIQKLLEEGFLTLKQASNHPNSNIILKALGKENPEPDLSKMRLGNFENHRFFLCSDGITNLISDTELQQILTSTDFESIQNKIVSLVRSRGASDDYSFILIEKVSNGR</sequence>
<protein>
    <submittedName>
        <fullName evidence="2">Serine/threonine-protein phosphatase</fullName>
    </submittedName>
</protein>
<evidence type="ECO:0000259" key="1">
    <source>
        <dbReference type="PROSITE" id="PS51746"/>
    </source>
</evidence>
<dbReference type="InterPro" id="IPR036457">
    <property type="entry name" value="PPM-type-like_dom_sf"/>
</dbReference>
<dbReference type="SMART" id="SM00332">
    <property type="entry name" value="PP2Cc"/>
    <property type="match status" value="1"/>
</dbReference>
<evidence type="ECO:0000313" key="2">
    <source>
        <dbReference type="EMBL" id="HFI91154.1"/>
    </source>
</evidence>
<dbReference type="Gene3D" id="3.60.40.10">
    <property type="entry name" value="PPM-type phosphatase domain"/>
    <property type="match status" value="1"/>
</dbReference>
<organism evidence="2">
    <name type="scientific">Ignavibacterium album</name>
    <dbReference type="NCBI Taxonomy" id="591197"/>
    <lineage>
        <taxon>Bacteria</taxon>
        <taxon>Pseudomonadati</taxon>
        <taxon>Ignavibacteriota</taxon>
        <taxon>Ignavibacteria</taxon>
        <taxon>Ignavibacteriales</taxon>
        <taxon>Ignavibacteriaceae</taxon>
        <taxon>Ignavibacterium</taxon>
    </lineage>
</organism>
<dbReference type="InterPro" id="IPR001932">
    <property type="entry name" value="PPM-type_phosphatase-like_dom"/>
</dbReference>
<gene>
    <name evidence="2" type="ORF">ENS31_06420</name>
</gene>
<name>A0A7V2ZJK1_9BACT</name>
<reference evidence="2" key="1">
    <citation type="journal article" date="2020" name="mSystems">
        <title>Genome- and Community-Level Interaction Insights into Carbon Utilization and Element Cycling Functions of Hydrothermarchaeota in Hydrothermal Sediment.</title>
        <authorList>
            <person name="Zhou Z."/>
            <person name="Liu Y."/>
            <person name="Xu W."/>
            <person name="Pan J."/>
            <person name="Luo Z.H."/>
            <person name="Li M."/>
        </authorList>
    </citation>
    <scope>NUCLEOTIDE SEQUENCE [LARGE SCALE GENOMIC DNA]</scope>
    <source>
        <strain evidence="2">SpSt-479</strain>
    </source>
</reference>
<proteinExistence type="predicted"/>
<dbReference type="EMBL" id="DSUJ01000008">
    <property type="protein sequence ID" value="HFI91154.1"/>
    <property type="molecule type" value="Genomic_DNA"/>
</dbReference>